<evidence type="ECO:0000256" key="4">
    <source>
        <dbReference type="ARBA" id="ARBA00023172"/>
    </source>
</evidence>
<dbReference type="AlphaFoldDB" id="A0AA43S536"/>
<dbReference type="PROSITE" id="PS51900">
    <property type="entry name" value="CB"/>
    <property type="match status" value="1"/>
</dbReference>
<comment type="similarity">
    <text evidence="1">Belongs to the 'phage' integrase family.</text>
</comment>
<sequence>MASKLLTDSFIKAIKPLPTFKGYSDGDGLSLLVLPNGVMSWRYRYRYAGKAKMLSLKSYPEVTLKQARENRDELKKILQSGKDPSLFRQQASKEKIKAQANTFEAIAGEWHERWKADKTPEHAERVWRRLELNIFPHVQNIPISEITPKALKGIIQKLEDRDATSMTRRVLNTCSQVFGFAVHEELMDINPAKNIDAKLAFKPHVEKNFKRVSARELPALLRAIDGYGDEVAGTELTRLGLQLLAYTFVRTSELIGARWDEIDLKKGVWQIPAERMKMRNPHIVKLSKQSLAIFKRLHEITGGRDLVFPNAKSPKKTMSNNTLIYALYRLGYHSKMTGHGFRGIASTILHEQGFPHAHIELQLAHSEKDKVSSAYNYAEYLEPRAKMLQAWADYLDGIKAGAEVINIKQA</sequence>
<evidence type="ECO:0000256" key="3">
    <source>
        <dbReference type="ARBA" id="ARBA00023125"/>
    </source>
</evidence>
<name>A0AA43S536_9BURK</name>
<dbReference type="Gene3D" id="1.10.150.130">
    <property type="match status" value="1"/>
</dbReference>
<reference evidence="8" key="1">
    <citation type="submission" date="2023-04" db="EMBL/GenBank/DDBJ databases">
        <title>Genome Encyclopedia of Bacteria and Archaea VI: Functional Genomics of Type Strains.</title>
        <authorList>
            <person name="Whitman W."/>
        </authorList>
    </citation>
    <scope>NUCLEOTIDE SEQUENCE</scope>
    <source>
        <strain evidence="8">Enz.4-51</strain>
    </source>
</reference>
<dbReference type="GO" id="GO:0015074">
    <property type="term" value="P:DNA integration"/>
    <property type="evidence" value="ECO:0007669"/>
    <property type="project" value="UniProtKB-KW"/>
</dbReference>
<feature type="domain" description="Tyr recombinase" evidence="6">
    <location>
        <begin position="207"/>
        <end position="393"/>
    </location>
</feature>
<dbReference type="InterPro" id="IPR013762">
    <property type="entry name" value="Integrase-like_cat_sf"/>
</dbReference>
<dbReference type="InterPro" id="IPR011010">
    <property type="entry name" value="DNA_brk_join_enz"/>
</dbReference>
<dbReference type="Gene3D" id="3.30.160.390">
    <property type="entry name" value="Integrase, DNA-binding domain"/>
    <property type="match status" value="1"/>
</dbReference>
<dbReference type="Pfam" id="PF22022">
    <property type="entry name" value="Phage_int_M"/>
    <property type="match status" value="1"/>
</dbReference>
<keyword evidence="9" id="KW-1185">Reference proteome</keyword>
<keyword evidence="3 5" id="KW-0238">DNA-binding</keyword>
<dbReference type="Pfam" id="PF00589">
    <property type="entry name" value="Phage_integrase"/>
    <property type="match status" value="1"/>
</dbReference>
<dbReference type="Proteomes" id="UP001161160">
    <property type="component" value="Unassembled WGS sequence"/>
</dbReference>
<dbReference type="RefSeq" id="WP_280756469.1">
    <property type="nucleotide sequence ID" value="NZ_JARXXW010000001.1"/>
</dbReference>
<dbReference type="PANTHER" id="PTHR30629:SF2">
    <property type="entry name" value="PROPHAGE INTEGRASE INTS-RELATED"/>
    <property type="match status" value="1"/>
</dbReference>
<feature type="domain" description="Core-binding (CB)" evidence="7">
    <location>
        <begin position="101"/>
        <end position="182"/>
    </location>
</feature>
<dbReference type="InterPro" id="IPR002104">
    <property type="entry name" value="Integrase_catalytic"/>
</dbReference>
<proteinExistence type="inferred from homology"/>
<accession>A0AA43S536</accession>
<evidence type="ECO:0000313" key="9">
    <source>
        <dbReference type="Proteomes" id="UP001161160"/>
    </source>
</evidence>
<dbReference type="Pfam" id="PF13356">
    <property type="entry name" value="Arm-DNA-bind_3"/>
    <property type="match status" value="1"/>
</dbReference>
<keyword evidence="4" id="KW-0233">DNA recombination</keyword>
<dbReference type="InterPro" id="IPR053876">
    <property type="entry name" value="Phage_int_M"/>
</dbReference>
<dbReference type="InterPro" id="IPR010998">
    <property type="entry name" value="Integrase_recombinase_N"/>
</dbReference>
<evidence type="ECO:0000256" key="5">
    <source>
        <dbReference type="PROSITE-ProRule" id="PRU01248"/>
    </source>
</evidence>
<gene>
    <name evidence="8" type="ORF">M2127_000215</name>
</gene>
<dbReference type="InterPro" id="IPR044068">
    <property type="entry name" value="CB"/>
</dbReference>
<keyword evidence="2" id="KW-0229">DNA integration</keyword>
<evidence type="ECO:0000259" key="6">
    <source>
        <dbReference type="PROSITE" id="PS51898"/>
    </source>
</evidence>
<dbReference type="PANTHER" id="PTHR30629">
    <property type="entry name" value="PROPHAGE INTEGRASE"/>
    <property type="match status" value="1"/>
</dbReference>
<dbReference type="InterPro" id="IPR025166">
    <property type="entry name" value="Integrase_DNA_bind_dom"/>
</dbReference>
<evidence type="ECO:0000313" key="8">
    <source>
        <dbReference type="EMBL" id="MDH6502932.1"/>
    </source>
</evidence>
<comment type="caution">
    <text evidence="8">The sequence shown here is derived from an EMBL/GenBank/DDBJ whole genome shotgun (WGS) entry which is preliminary data.</text>
</comment>
<organism evidence="8 9">
    <name type="scientific">Polynucleobacter sphagniphilus</name>
    <dbReference type="NCBI Taxonomy" id="1743169"/>
    <lineage>
        <taxon>Bacteria</taxon>
        <taxon>Pseudomonadati</taxon>
        <taxon>Pseudomonadota</taxon>
        <taxon>Betaproteobacteria</taxon>
        <taxon>Burkholderiales</taxon>
        <taxon>Burkholderiaceae</taxon>
        <taxon>Polynucleobacter</taxon>
    </lineage>
</organism>
<evidence type="ECO:0000256" key="2">
    <source>
        <dbReference type="ARBA" id="ARBA00022908"/>
    </source>
</evidence>
<dbReference type="GO" id="GO:0006310">
    <property type="term" value="P:DNA recombination"/>
    <property type="evidence" value="ECO:0007669"/>
    <property type="project" value="UniProtKB-KW"/>
</dbReference>
<dbReference type="InterPro" id="IPR038488">
    <property type="entry name" value="Integrase_DNA-bd_sf"/>
</dbReference>
<dbReference type="SUPFAM" id="SSF56349">
    <property type="entry name" value="DNA breaking-rejoining enzymes"/>
    <property type="match status" value="1"/>
</dbReference>
<evidence type="ECO:0000256" key="1">
    <source>
        <dbReference type="ARBA" id="ARBA00008857"/>
    </source>
</evidence>
<dbReference type="InterPro" id="IPR050808">
    <property type="entry name" value="Phage_Integrase"/>
</dbReference>
<dbReference type="PROSITE" id="PS51898">
    <property type="entry name" value="TYR_RECOMBINASE"/>
    <property type="match status" value="1"/>
</dbReference>
<evidence type="ECO:0000259" key="7">
    <source>
        <dbReference type="PROSITE" id="PS51900"/>
    </source>
</evidence>
<dbReference type="GO" id="GO:0003677">
    <property type="term" value="F:DNA binding"/>
    <property type="evidence" value="ECO:0007669"/>
    <property type="project" value="UniProtKB-UniRule"/>
</dbReference>
<dbReference type="EMBL" id="JARXYA010000001">
    <property type="protein sequence ID" value="MDH6502932.1"/>
    <property type="molecule type" value="Genomic_DNA"/>
</dbReference>
<protein>
    <submittedName>
        <fullName evidence="8">Integrase</fullName>
    </submittedName>
</protein>
<dbReference type="CDD" id="cd00801">
    <property type="entry name" value="INT_P4_C"/>
    <property type="match status" value="1"/>
</dbReference>
<dbReference type="Gene3D" id="1.10.443.10">
    <property type="entry name" value="Intergrase catalytic core"/>
    <property type="match status" value="1"/>
</dbReference>